<evidence type="ECO:0000313" key="6">
    <source>
        <dbReference type="EMBL" id="GGH68079.1"/>
    </source>
</evidence>
<protein>
    <submittedName>
        <fullName evidence="6">Dihydrodipicolinate synthase family protein</fullName>
    </submittedName>
</protein>
<comment type="similarity">
    <text evidence="3">Belongs to the DapA family.</text>
</comment>
<evidence type="ECO:0000256" key="3">
    <source>
        <dbReference type="PIRNR" id="PIRNR001365"/>
    </source>
</evidence>
<evidence type="ECO:0000256" key="4">
    <source>
        <dbReference type="PIRSR" id="PIRSR001365-1"/>
    </source>
</evidence>
<feature type="active site" description="Schiff-base intermediate with substrate" evidence="4">
    <location>
        <position position="166"/>
    </location>
</feature>
<evidence type="ECO:0000313" key="7">
    <source>
        <dbReference type="Proteomes" id="UP000602050"/>
    </source>
</evidence>
<evidence type="ECO:0000256" key="2">
    <source>
        <dbReference type="ARBA" id="ARBA00023270"/>
    </source>
</evidence>
<feature type="active site" description="Proton donor/acceptor" evidence="4">
    <location>
        <position position="137"/>
    </location>
</feature>
<organism evidence="6 7">
    <name type="scientific">Compostibacillus humi</name>
    <dbReference type="NCBI Taxonomy" id="1245525"/>
    <lineage>
        <taxon>Bacteria</taxon>
        <taxon>Bacillati</taxon>
        <taxon>Bacillota</taxon>
        <taxon>Bacilli</taxon>
        <taxon>Bacillales</taxon>
        <taxon>Bacillaceae</taxon>
        <taxon>Compostibacillus</taxon>
    </lineage>
</organism>
<keyword evidence="1 3" id="KW-0456">Lyase</keyword>
<dbReference type="PANTHER" id="PTHR12128:SF28">
    <property type="entry name" value="2-DEHYDRO-3-DEOXY-D-GLUCONATE ALDOLASE YAGE-RELATED"/>
    <property type="match status" value="1"/>
</dbReference>
<sequence>MGKPIFHGIIPPVSVIFNEKGELDREGTGKVIDFLIDAGVDGLFFLGSNGEFSQMSVPQRKEVAEFAVEYTRKRVPVLIGTGSSVTAETVELSRLSESIGADGLVVINPYYWQLTEDNLFAHYAEVAQSTKLPIVLYNFPDLTGQNLTPEFVLKLAKAYPNVVGIKDTVDTVGHIRELILKVKAEIPEFSVFCGYDDHLWNTLSLGGDGGMSASANFAPELTIGIYKAFQEGDYAKGIELLRKLAYIPLLYKLDSPFSNVIKEAMRMTGLDVSTHVLAPGRKLSEEKKKDVAEILQQAGLLAKDASILA</sequence>
<accession>A0A8J3EI72</accession>
<dbReference type="RefSeq" id="WP_188390369.1">
    <property type="nucleotide sequence ID" value="NZ_BMEV01000001.1"/>
</dbReference>
<dbReference type="GO" id="GO:0005829">
    <property type="term" value="C:cytosol"/>
    <property type="evidence" value="ECO:0007669"/>
    <property type="project" value="TreeGrafter"/>
</dbReference>
<dbReference type="PRINTS" id="PR00146">
    <property type="entry name" value="DHPICSNTHASE"/>
</dbReference>
<keyword evidence="7" id="KW-1185">Reference proteome</keyword>
<evidence type="ECO:0000256" key="5">
    <source>
        <dbReference type="PIRSR" id="PIRSR001365-2"/>
    </source>
</evidence>
<dbReference type="AlphaFoldDB" id="A0A8J3EI72"/>
<dbReference type="InterPro" id="IPR002220">
    <property type="entry name" value="DapA-like"/>
</dbReference>
<dbReference type="CDD" id="cd00408">
    <property type="entry name" value="DHDPS-like"/>
    <property type="match status" value="1"/>
</dbReference>
<keyword evidence="2" id="KW-0704">Schiff base</keyword>
<dbReference type="GO" id="GO:0016829">
    <property type="term" value="F:lyase activity"/>
    <property type="evidence" value="ECO:0007669"/>
    <property type="project" value="UniProtKB-KW"/>
</dbReference>
<dbReference type="PROSITE" id="PS00666">
    <property type="entry name" value="DHDPS_2"/>
    <property type="match status" value="1"/>
</dbReference>
<proteinExistence type="inferred from homology"/>
<dbReference type="Proteomes" id="UP000602050">
    <property type="component" value="Unassembled WGS sequence"/>
</dbReference>
<reference evidence="6" key="2">
    <citation type="submission" date="2020-09" db="EMBL/GenBank/DDBJ databases">
        <authorList>
            <person name="Sun Q."/>
            <person name="Zhou Y."/>
        </authorList>
    </citation>
    <scope>NUCLEOTIDE SEQUENCE</scope>
    <source>
        <strain evidence="6">CGMCC 1.12360</strain>
    </source>
</reference>
<dbReference type="Gene3D" id="3.20.20.70">
    <property type="entry name" value="Aldolase class I"/>
    <property type="match status" value="1"/>
</dbReference>
<dbReference type="Pfam" id="PF00701">
    <property type="entry name" value="DHDPS"/>
    <property type="match status" value="1"/>
</dbReference>
<gene>
    <name evidence="6" type="ORF">GCM10010978_00700</name>
</gene>
<feature type="binding site" evidence="5">
    <location>
        <position position="211"/>
    </location>
    <ligand>
        <name>pyruvate</name>
        <dbReference type="ChEBI" id="CHEBI:15361"/>
    </ligand>
</feature>
<dbReference type="SUPFAM" id="SSF51569">
    <property type="entry name" value="Aldolase"/>
    <property type="match status" value="1"/>
</dbReference>
<dbReference type="InterPro" id="IPR020625">
    <property type="entry name" value="Schiff_base-form_aldolases_AS"/>
</dbReference>
<dbReference type="EMBL" id="BMEV01000001">
    <property type="protein sequence ID" value="GGH68079.1"/>
    <property type="molecule type" value="Genomic_DNA"/>
</dbReference>
<dbReference type="InterPro" id="IPR013785">
    <property type="entry name" value="Aldolase_TIM"/>
</dbReference>
<dbReference type="SMART" id="SM01130">
    <property type="entry name" value="DHDPS"/>
    <property type="match status" value="1"/>
</dbReference>
<evidence type="ECO:0000256" key="1">
    <source>
        <dbReference type="ARBA" id="ARBA00023239"/>
    </source>
</evidence>
<comment type="caution">
    <text evidence="6">The sequence shown here is derived from an EMBL/GenBank/DDBJ whole genome shotgun (WGS) entry which is preliminary data.</text>
</comment>
<reference evidence="6" key="1">
    <citation type="journal article" date="2014" name="Int. J. Syst. Evol. Microbiol.">
        <title>Complete genome sequence of Corynebacterium casei LMG S-19264T (=DSM 44701T), isolated from a smear-ripened cheese.</title>
        <authorList>
            <consortium name="US DOE Joint Genome Institute (JGI-PGF)"/>
            <person name="Walter F."/>
            <person name="Albersmeier A."/>
            <person name="Kalinowski J."/>
            <person name="Ruckert C."/>
        </authorList>
    </citation>
    <scope>NUCLEOTIDE SEQUENCE</scope>
    <source>
        <strain evidence="6">CGMCC 1.12360</strain>
    </source>
</reference>
<dbReference type="PIRSF" id="PIRSF001365">
    <property type="entry name" value="DHDPS"/>
    <property type="match status" value="1"/>
</dbReference>
<dbReference type="PANTHER" id="PTHR12128">
    <property type="entry name" value="DIHYDRODIPICOLINATE SYNTHASE"/>
    <property type="match status" value="1"/>
</dbReference>
<name>A0A8J3EI72_9BACI</name>